<organism evidence="3 4">
    <name type="scientific">Talaromyces proteolyticus</name>
    <dbReference type="NCBI Taxonomy" id="1131652"/>
    <lineage>
        <taxon>Eukaryota</taxon>
        <taxon>Fungi</taxon>
        <taxon>Dikarya</taxon>
        <taxon>Ascomycota</taxon>
        <taxon>Pezizomycotina</taxon>
        <taxon>Eurotiomycetes</taxon>
        <taxon>Eurotiomycetidae</taxon>
        <taxon>Eurotiales</taxon>
        <taxon>Trichocomaceae</taxon>
        <taxon>Talaromyces</taxon>
        <taxon>Talaromyces sect. Bacilispori</taxon>
    </lineage>
</organism>
<reference evidence="3" key="1">
    <citation type="submission" date="2021-12" db="EMBL/GenBank/DDBJ databases">
        <title>Convergent genome expansion in fungi linked to evolution of root-endophyte symbiosis.</title>
        <authorList>
            <consortium name="DOE Joint Genome Institute"/>
            <person name="Ke Y.-H."/>
            <person name="Bonito G."/>
            <person name="Liao H.-L."/>
            <person name="Looney B."/>
            <person name="Rojas-Flechas A."/>
            <person name="Nash J."/>
            <person name="Hameed K."/>
            <person name="Schadt C."/>
            <person name="Martin F."/>
            <person name="Crous P.W."/>
            <person name="Miettinen O."/>
            <person name="Magnuson J.K."/>
            <person name="Labbe J."/>
            <person name="Jacobson D."/>
            <person name="Doktycz M.J."/>
            <person name="Veneault-Fourrey C."/>
            <person name="Kuo A."/>
            <person name="Mondo S."/>
            <person name="Calhoun S."/>
            <person name="Riley R."/>
            <person name="Ohm R."/>
            <person name="LaButti K."/>
            <person name="Andreopoulos B."/>
            <person name="Pangilinan J."/>
            <person name="Nolan M."/>
            <person name="Tritt A."/>
            <person name="Clum A."/>
            <person name="Lipzen A."/>
            <person name="Daum C."/>
            <person name="Barry K."/>
            <person name="Grigoriev I.V."/>
            <person name="Vilgalys R."/>
        </authorList>
    </citation>
    <scope>NUCLEOTIDE SEQUENCE</scope>
    <source>
        <strain evidence="3">PMI_201</strain>
    </source>
</reference>
<dbReference type="PROSITE" id="PS51767">
    <property type="entry name" value="PEPTIDASE_A1"/>
    <property type="match status" value="1"/>
</dbReference>
<dbReference type="Proteomes" id="UP001201262">
    <property type="component" value="Unassembled WGS sequence"/>
</dbReference>
<feature type="compositionally biased region" description="Low complexity" evidence="1">
    <location>
        <begin position="224"/>
        <end position="244"/>
    </location>
</feature>
<feature type="compositionally biased region" description="Polar residues" evidence="1">
    <location>
        <begin position="19"/>
        <end position="48"/>
    </location>
</feature>
<protein>
    <recommendedName>
        <fullName evidence="2">Peptidase A1 domain-containing protein</fullName>
    </recommendedName>
</protein>
<sequence length="250" mass="26537">MRIKNQAPYGAAISEGTPPKTSHSLANTSSYTIGFGTPRSNGRPQPNNSCTLGITRIQPCRQQSGFQTTTTTVYINDTVSFELASNKSTKGVPNFQVATLDTFYASFVLPAPQAGFLGLNRPCDLLGSTLVEIRSGYHASFINQLYERGLIPGRTISVYIGQDVPDIDNAMLLINGKDAAKKASTPSTVPMDTSQEINALGANPSRFHINVTSPVALTTSKGASNATSSRSSTPTTTYQTFSLSPTDSSA</sequence>
<gene>
    <name evidence="3" type="ORF">BGW36DRAFT_354237</name>
</gene>
<dbReference type="GeneID" id="70243790"/>
<evidence type="ECO:0000256" key="1">
    <source>
        <dbReference type="SAM" id="MobiDB-lite"/>
    </source>
</evidence>
<dbReference type="EMBL" id="JAJTJA010000001">
    <property type="protein sequence ID" value="KAH8705844.1"/>
    <property type="molecule type" value="Genomic_DNA"/>
</dbReference>
<dbReference type="SUPFAM" id="SSF50630">
    <property type="entry name" value="Acid proteases"/>
    <property type="match status" value="1"/>
</dbReference>
<dbReference type="AlphaFoldDB" id="A0AAD4L8H8"/>
<feature type="region of interest" description="Disordered" evidence="1">
    <location>
        <begin position="1"/>
        <end position="48"/>
    </location>
</feature>
<dbReference type="RefSeq" id="XP_046078465.1">
    <property type="nucleotide sequence ID" value="XM_046213503.1"/>
</dbReference>
<accession>A0AAD4L8H8</accession>
<evidence type="ECO:0000259" key="2">
    <source>
        <dbReference type="PROSITE" id="PS51767"/>
    </source>
</evidence>
<keyword evidence="4" id="KW-1185">Reference proteome</keyword>
<dbReference type="Gene3D" id="2.40.70.10">
    <property type="entry name" value="Acid Proteases"/>
    <property type="match status" value="1"/>
</dbReference>
<name>A0AAD4L8H8_9EURO</name>
<proteinExistence type="predicted"/>
<evidence type="ECO:0000313" key="3">
    <source>
        <dbReference type="EMBL" id="KAH8705844.1"/>
    </source>
</evidence>
<dbReference type="InterPro" id="IPR033121">
    <property type="entry name" value="PEPTIDASE_A1"/>
</dbReference>
<comment type="caution">
    <text evidence="3">The sequence shown here is derived from an EMBL/GenBank/DDBJ whole genome shotgun (WGS) entry which is preliminary data.</text>
</comment>
<evidence type="ECO:0000313" key="4">
    <source>
        <dbReference type="Proteomes" id="UP001201262"/>
    </source>
</evidence>
<dbReference type="InterPro" id="IPR021109">
    <property type="entry name" value="Peptidase_aspartic_dom_sf"/>
</dbReference>
<feature type="domain" description="Peptidase A1" evidence="2">
    <location>
        <begin position="9"/>
        <end position="250"/>
    </location>
</feature>
<feature type="region of interest" description="Disordered" evidence="1">
    <location>
        <begin position="219"/>
        <end position="250"/>
    </location>
</feature>